<evidence type="ECO:0000256" key="5">
    <source>
        <dbReference type="ARBA" id="ARBA00022692"/>
    </source>
</evidence>
<evidence type="ECO:0000256" key="2">
    <source>
        <dbReference type="ARBA" id="ARBA00022448"/>
    </source>
</evidence>
<keyword evidence="2 9" id="KW-0813">Transport</keyword>
<keyword evidence="5 9" id="KW-0812">Transmembrane</keyword>
<dbReference type="InterPro" id="IPR055348">
    <property type="entry name" value="DctQ"/>
</dbReference>
<name>A0A162JT97_9PROT</name>
<dbReference type="GO" id="GO:0005886">
    <property type="term" value="C:plasma membrane"/>
    <property type="evidence" value="ECO:0007669"/>
    <property type="project" value="UniProtKB-SubCell"/>
</dbReference>
<dbReference type="PANTHER" id="PTHR35011:SF10">
    <property type="entry name" value="TRAP TRANSPORTER SMALL PERMEASE PROTEIN"/>
    <property type="match status" value="1"/>
</dbReference>
<sequence>MSRADPAPHNVQGRGEKASRSGGPFRTGFGPVGVLCRLVAMAGGLMLVAIAAMSVISIIGRWFAGTSIGGLEFGPVPGDFELVETGTAIAVFCFLPQAQLARAHVTVDLFTMRAGPALRRALGVIADLLFAATTALLAWRLTIGLEERLTYGETTMILGLPQWWVYVPGVAFMALTALACLTTLAATLRGAVPPTEAEAAAAEAGTARGESRR</sequence>
<feature type="region of interest" description="Disordered" evidence="10">
    <location>
        <begin position="1"/>
        <end position="23"/>
    </location>
</feature>
<feature type="transmembrane region" description="Helical" evidence="9">
    <location>
        <begin position="38"/>
        <end position="59"/>
    </location>
</feature>
<comment type="caution">
    <text evidence="9">Lacks conserved residue(s) required for the propagation of feature annotation.</text>
</comment>
<protein>
    <recommendedName>
        <fullName evidence="9">TRAP transporter small permease protein</fullName>
    </recommendedName>
</protein>
<evidence type="ECO:0000259" key="11">
    <source>
        <dbReference type="Pfam" id="PF04290"/>
    </source>
</evidence>
<dbReference type="PANTHER" id="PTHR35011">
    <property type="entry name" value="2,3-DIKETO-L-GULONATE TRAP TRANSPORTER SMALL PERMEASE PROTEIN YIAM"/>
    <property type="match status" value="1"/>
</dbReference>
<feature type="domain" description="Tripartite ATP-independent periplasmic transporters DctQ component" evidence="11">
    <location>
        <begin position="74"/>
        <end position="189"/>
    </location>
</feature>
<reference evidence="12 13" key="1">
    <citation type="submission" date="2015-12" db="EMBL/GenBank/DDBJ databases">
        <title>Genome sequence of Tistrella mobilis MCCC 1A02139.</title>
        <authorList>
            <person name="Lu L."/>
            <person name="Lai Q."/>
            <person name="Shao Z."/>
            <person name="Qian P."/>
        </authorList>
    </citation>
    <scope>NUCLEOTIDE SEQUENCE [LARGE SCALE GENOMIC DNA]</scope>
    <source>
        <strain evidence="12 13">MCCC 1A02139</strain>
    </source>
</reference>
<dbReference type="OrthoDB" id="6183232at2"/>
<evidence type="ECO:0000256" key="3">
    <source>
        <dbReference type="ARBA" id="ARBA00022475"/>
    </source>
</evidence>
<dbReference type="GO" id="GO:0015740">
    <property type="term" value="P:C4-dicarboxylate transport"/>
    <property type="evidence" value="ECO:0007669"/>
    <property type="project" value="TreeGrafter"/>
</dbReference>
<dbReference type="Proteomes" id="UP000075787">
    <property type="component" value="Unassembled WGS sequence"/>
</dbReference>
<evidence type="ECO:0000256" key="7">
    <source>
        <dbReference type="ARBA" id="ARBA00023136"/>
    </source>
</evidence>
<feature type="transmembrane region" description="Helical" evidence="9">
    <location>
        <begin position="163"/>
        <end position="186"/>
    </location>
</feature>
<dbReference type="Pfam" id="PF04290">
    <property type="entry name" value="DctQ"/>
    <property type="match status" value="1"/>
</dbReference>
<evidence type="ECO:0000256" key="6">
    <source>
        <dbReference type="ARBA" id="ARBA00022989"/>
    </source>
</evidence>
<keyword evidence="4 9" id="KW-0997">Cell inner membrane</keyword>
<dbReference type="InterPro" id="IPR007387">
    <property type="entry name" value="TRAP_DctQ"/>
</dbReference>
<dbReference type="EMBL" id="LPZR01000214">
    <property type="protein sequence ID" value="KYO49837.1"/>
    <property type="molecule type" value="Genomic_DNA"/>
</dbReference>
<evidence type="ECO:0000313" key="13">
    <source>
        <dbReference type="Proteomes" id="UP000075787"/>
    </source>
</evidence>
<evidence type="ECO:0000256" key="10">
    <source>
        <dbReference type="SAM" id="MobiDB-lite"/>
    </source>
</evidence>
<comment type="caution">
    <text evidence="12">The sequence shown here is derived from an EMBL/GenBank/DDBJ whole genome shotgun (WGS) entry which is preliminary data.</text>
</comment>
<dbReference type="GO" id="GO:0022857">
    <property type="term" value="F:transmembrane transporter activity"/>
    <property type="evidence" value="ECO:0007669"/>
    <property type="project" value="UniProtKB-UniRule"/>
</dbReference>
<comment type="subunit">
    <text evidence="9">The complex comprises the extracytoplasmic solute receptor protein and the two transmembrane proteins.</text>
</comment>
<keyword evidence="6 9" id="KW-1133">Transmembrane helix</keyword>
<comment type="similarity">
    <text evidence="8 9">Belongs to the TRAP transporter small permease family.</text>
</comment>
<evidence type="ECO:0000313" key="12">
    <source>
        <dbReference type="EMBL" id="KYO49837.1"/>
    </source>
</evidence>
<gene>
    <name evidence="12" type="ORF">AUP44_15725</name>
</gene>
<keyword evidence="3" id="KW-1003">Cell membrane</keyword>
<comment type="subcellular location">
    <subcellularLocation>
        <location evidence="1 9">Cell inner membrane</location>
        <topology evidence="1 9">Multi-pass membrane protein</topology>
    </subcellularLocation>
</comment>
<dbReference type="RefSeq" id="WP_062769585.1">
    <property type="nucleotide sequence ID" value="NZ_CP121045.1"/>
</dbReference>
<evidence type="ECO:0000256" key="4">
    <source>
        <dbReference type="ARBA" id="ARBA00022519"/>
    </source>
</evidence>
<feature type="transmembrane region" description="Helical" evidence="9">
    <location>
        <begin position="121"/>
        <end position="143"/>
    </location>
</feature>
<dbReference type="AlphaFoldDB" id="A0A162JT97"/>
<comment type="function">
    <text evidence="9">Part of the tripartite ATP-independent periplasmic (TRAP) transport system.</text>
</comment>
<keyword evidence="7 9" id="KW-0472">Membrane</keyword>
<evidence type="ECO:0000256" key="9">
    <source>
        <dbReference type="RuleBase" id="RU369079"/>
    </source>
</evidence>
<accession>A0A162JT97</accession>
<proteinExistence type="inferred from homology"/>
<organism evidence="12 13">
    <name type="scientific">Tistrella mobilis</name>
    <dbReference type="NCBI Taxonomy" id="171437"/>
    <lineage>
        <taxon>Bacteria</taxon>
        <taxon>Pseudomonadati</taxon>
        <taxon>Pseudomonadota</taxon>
        <taxon>Alphaproteobacteria</taxon>
        <taxon>Geminicoccales</taxon>
        <taxon>Geminicoccaceae</taxon>
        <taxon>Tistrella</taxon>
    </lineage>
</organism>
<dbReference type="GeneID" id="97243931"/>
<evidence type="ECO:0000256" key="8">
    <source>
        <dbReference type="ARBA" id="ARBA00038436"/>
    </source>
</evidence>
<evidence type="ECO:0000256" key="1">
    <source>
        <dbReference type="ARBA" id="ARBA00004429"/>
    </source>
</evidence>